<proteinExistence type="predicted"/>
<dbReference type="AlphaFoldDB" id="A0A383E7X6"/>
<accession>A0A383E7X6</accession>
<dbReference type="EMBL" id="UINC01223482">
    <property type="protein sequence ID" value="SVE52699.1"/>
    <property type="molecule type" value="Genomic_DNA"/>
</dbReference>
<evidence type="ECO:0000313" key="3">
    <source>
        <dbReference type="EMBL" id="SVE52699.1"/>
    </source>
</evidence>
<dbReference type="InterPro" id="IPR019287">
    <property type="entry name" value="Hday_junct_resolvase-rel_dom"/>
</dbReference>
<name>A0A383E7X6_9ZZZZ</name>
<evidence type="ECO:0000259" key="2">
    <source>
        <dbReference type="Pfam" id="PF10107"/>
    </source>
</evidence>
<evidence type="ECO:0000256" key="1">
    <source>
        <dbReference type="SAM" id="Phobius"/>
    </source>
</evidence>
<keyword evidence="1" id="KW-0472">Membrane</keyword>
<protein>
    <recommendedName>
        <fullName evidence="2">Holliday junction resolvase-related domain-containing protein</fullName>
    </recommendedName>
</protein>
<feature type="domain" description="Holliday junction resolvase-related" evidence="2">
    <location>
        <begin position="47"/>
        <end position="131"/>
    </location>
</feature>
<sequence>MVYEYLTILLAFVSAILGILLLLEKKERKKESGKHADYKKRQNRGQRGKIKGEYTEILLPWAKKETGCNGSELHHLGKPIDFIGFEGKDDPKTDIQIKFIEVKSGNSSLSHDQKRIKEAVNKKNVEWLTIRINPKEALESVDVKI</sequence>
<organism evidence="3">
    <name type="scientific">marine metagenome</name>
    <dbReference type="NCBI Taxonomy" id="408172"/>
    <lineage>
        <taxon>unclassified sequences</taxon>
        <taxon>metagenomes</taxon>
        <taxon>ecological metagenomes</taxon>
    </lineage>
</organism>
<keyword evidence="1" id="KW-1133">Transmembrane helix</keyword>
<feature type="transmembrane region" description="Helical" evidence="1">
    <location>
        <begin position="6"/>
        <end position="23"/>
    </location>
</feature>
<keyword evidence="1" id="KW-0812">Transmembrane</keyword>
<reference evidence="3" key="1">
    <citation type="submission" date="2018-05" db="EMBL/GenBank/DDBJ databases">
        <authorList>
            <person name="Lanie J.A."/>
            <person name="Ng W.-L."/>
            <person name="Kazmierczak K.M."/>
            <person name="Andrzejewski T.M."/>
            <person name="Davidsen T.M."/>
            <person name="Wayne K.J."/>
            <person name="Tettelin H."/>
            <person name="Glass J.I."/>
            <person name="Rusch D."/>
            <person name="Podicherti R."/>
            <person name="Tsui H.-C.T."/>
            <person name="Winkler M.E."/>
        </authorList>
    </citation>
    <scope>NUCLEOTIDE SEQUENCE</scope>
</reference>
<dbReference type="Pfam" id="PF10107">
    <property type="entry name" value="Endonuc_Holl"/>
    <property type="match status" value="1"/>
</dbReference>
<feature type="non-terminal residue" evidence="3">
    <location>
        <position position="145"/>
    </location>
</feature>
<gene>
    <name evidence="3" type="ORF">METZ01_LOCUS505553</name>
</gene>